<dbReference type="Proteomes" id="UP000294576">
    <property type="component" value="Unassembled WGS sequence"/>
</dbReference>
<gene>
    <name evidence="2" type="ORF">EV132_13923</name>
</gene>
<sequence>MTPNSFNTAVVGKLASPKLRHLFCTAFSQRDEGSRLGELDREIPHRSRADEIGKIAAALEVFRENALANQRLEERLPSSRPFRAGARPLAQL</sequence>
<dbReference type="InterPro" id="IPR003660">
    <property type="entry name" value="HAMP_dom"/>
</dbReference>
<evidence type="ECO:0000313" key="2">
    <source>
        <dbReference type="EMBL" id="TCU04512.1"/>
    </source>
</evidence>
<protein>
    <recommendedName>
        <fullName evidence="1">HAMP domain-containing protein</fullName>
    </recommendedName>
</protein>
<dbReference type="Pfam" id="PF00672">
    <property type="entry name" value="HAMP"/>
    <property type="match status" value="1"/>
</dbReference>
<dbReference type="AlphaFoldDB" id="A0A4R3PVN1"/>
<organism evidence="2 3">
    <name type="scientific">Rhizobium sullae</name>
    <name type="common">Rhizobium hedysari</name>
    <dbReference type="NCBI Taxonomy" id="50338"/>
    <lineage>
        <taxon>Bacteria</taxon>
        <taxon>Pseudomonadati</taxon>
        <taxon>Pseudomonadota</taxon>
        <taxon>Alphaproteobacteria</taxon>
        <taxon>Hyphomicrobiales</taxon>
        <taxon>Rhizobiaceae</taxon>
        <taxon>Rhizobium/Agrobacterium group</taxon>
        <taxon>Rhizobium</taxon>
    </lineage>
</organism>
<proteinExistence type="predicted"/>
<dbReference type="GO" id="GO:0016020">
    <property type="term" value="C:membrane"/>
    <property type="evidence" value="ECO:0007669"/>
    <property type="project" value="InterPro"/>
</dbReference>
<comment type="caution">
    <text evidence="2">The sequence shown here is derived from an EMBL/GenBank/DDBJ whole genome shotgun (WGS) entry which is preliminary data.</text>
</comment>
<dbReference type="Gene3D" id="1.10.8.500">
    <property type="entry name" value="HAMP domain in histidine kinase"/>
    <property type="match status" value="1"/>
</dbReference>
<dbReference type="RefSeq" id="WP_132568807.1">
    <property type="nucleotide sequence ID" value="NZ_SMBH01000039.1"/>
</dbReference>
<evidence type="ECO:0000313" key="3">
    <source>
        <dbReference type="Proteomes" id="UP000294576"/>
    </source>
</evidence>
<dbReference type="PROSITE" id="PS50885">
    <property type="entry name" value="HAMP"/>
    <property type="match status" value="1"/>
</dbReference>
<dbReference type="GO" id="GO:0007165">
    <property type="term" value="P:signal transduction"/>
    <property type="evidence" value="ECO:0007669"/>
    <property type="project" value="InterPro"/>
</dbReference>
<reference evidence="2 3" key="1">
    <citation type="submission" date="2019-03" db="EMBL/GenBank/DDBJ databases">
        <title>Genomic Encyclopedia of Type Strains, Phase IV (KMG-V): Genome sequencing to study the core and pangenomes of soil and plant-associated prokaryotes.</title>
        <authorList>
            <person name="Whitman W."/>
        </authorList>
    </citation>
    <scope>NUCLEOTIDE SEQUENCE [LARGE SCALE GENOMIC DNA]</scope>
    <source>
        <strain evidence="2 3">Hc14</strain>
    </source>
</reference>
<evidence type="ECO:0000259" key="1">
    <source>
        <dbReference type="PROSITE" id="PS50885"/>
    </source>
</evidence>
<dbReference type="EMBL" id="SMBH01000039">
    <property type="protein sequence ID" value="TCU04512.1"/>
    <property type="molecule type" value="Genomic_DNA"/>
</dbReference>
<accession>A0A4R3PVN1</accession>
<feature type="domain" description="HAMP" evidence="1">
    <location>
        <begin position="37"/>
        <end position="71"/>
    </location>
</feature>
<name>A0A4R3PVN1_RHISU</name>